<comment type="caution">
    <text evidence="2">The sequence shown here is derived from an EMBL/GenBank/DDBJ whole genome shotgun (WGS) entry which is preliminary data.</text>
</comment>
<evidence type="ECO:0000313" key="3">
    <source>
        <dbReference type="Proteomes" id="UP000813444"/>
    </source>
</evidence>
<sequence length="577" mass="65268">MWLLDTTSYELKAFLNLEEIPGYAILSHTWGDEEVSFQDIKRLSHARTKKGFRKIEYCCQQALREGLSWAWVDTCCIDKTSSAELSEAINSMFSWYSSSATCYAFLEDVNTVEDMLSQSKTPRWFTRGWTLQELIAPLRVEFYTADWQFLGTLSEHKTFIVGLTGITEGILDKSLGLDDVSVATRMSWASRRRTARKEDEAYCLLGIFGINMPLIYGEGEKAFRRLLNEIITNTEDQTVFLWGVQKLLKDGNAPASCRFKRACIARSPSDYEGSIHFRPFRSDFDPDIKLASGQRGMRITAKAMALKTFFMHTSNETAIPLYGSGAMAMSLCCSIDSNQQSQSPESDAADEVVAIIIRPRNPLTAIGADWLICGHYYIPVPRKEVEAWSMLTCYFHDVYHAVDIPMKRSAIWKTPRLGYLEQGTDTFTPIVFSSSQFSLFNAQYSDMRLLSVAGWGTVLDSSDINPWVLIMFGYSSRVSGVFCDVWVVPERIKQKLLRRGEADRSRRAIRNDALFQTRQGILCSTGNNMKWGKRQGRAGLCVSDEGQLDDAHTLTAAVSAELSLFLYIRKSPRRVSL</sequence>
<keyword evidence="3" id="KW-1185">Reference proteome</keyword>
<reference evidence="2" key="1">
    <citation type="journal article" date="2021" name="Nat. Commun.">
        <title>Genetic determinants of endophytism in the Arabidopsis root mycobiome.</title>
        <authorList>
            <person name="Mesny F."/>
            <person name="Miyauchi S."/>
            <person name="Thiergart T."/>
            <person name="Pickel B."/>
            <person name="Atanasova L."/>
            <person name="Karlsson M."/>
            <person name="Huettel B."/>
            <person name="Barry K.W."/>
            <person name="Haridas S."/>
            <person name="Chen C."/>
            <person name="Bauer D."/>
            <person name="Andreopoulos W."/>
            <person name="Pangilinan J."/>
            <person name="LaButti K."/>
            <person name="Riley R."/>
            <person name="Lipzen A."/>
            <person name="Clum A."/>
            <person name="Drula E."/>
            <person name="Henrissat B."/>
            <person name="Kohler A."/>
            <person name="Grigoriev I.V."/>
            <person name="Martin F.M."/>
            <person name="Hacquard S."/>
        </authorList>
    </citation>
    <scope>NUCLEOTIDE SEQUENCE</scope>
    <source>
        <strain evidence="2">MPI-CAGE-CH-0235</strain>
    </source>
</reference>
<dbReference type="EMBL" id="JAGPNK010000003">
    <property type="protein sequence ID" value="KAH7324433.1"/>
    <property type="molecule type" value="Genomic_DNA"/>
</dbReference>
<organism evidence="2 3">
    <name type="scientific">Stachybotrys elegans</name>
    <dbReference type="NCBI Taxonomy" id="80388"/>
    <lineage>
        <taxon>Eukaryota</taxon>
        <taxon>Fungi</taxon>
        <taxon>Dikarya</taxon>
        <taxon>Ascomycota</taxon>
        <taxon>Pezizomycotina</taxon>
        <taxon>Sordariomycetes</taxon>
        <taxon>Hypocreomycetidae</taxon>
        <taxon>Hypocreales</taxon>
        <taxon>Stachybotryaceae</taxon>
        <taxon>Stachybotrys</taxon>
    </lineage>
</organism>
<feature type="domain" description="Heterokaryon incompatibility" evidence="1">
    <location>
        <begin position="23"/>
        <end position="111"/>
    </location>
</feature>
<dbReference type="InterPro" id="IPR010730">
    <property type="entry name" value="HET"/>
</dbReference>
<protein>
    <submittedName>
        <fullName evidence="2">Heterokaryon incompatibility protein-domain-containing protein</fullName>
    </submittedName>
</protein>
<dbReference type="Proteomes" id="UP000813444">
    <property type="component" value="Unassembled WGS sequence"/>
</dbReference>
<dbReference type="Pfam" id="PF06985">
    <property type="entry name" value="HET"/>
    <property type="match status" value="1"/>
</dbReference>
<dbReference type="PANTHER" id="PTHR10622">
    <property type="entry name" value="HET DOMAIN-CONTAINING PROTEIN"/>
    <property type="match status" value="1"/>
</dbReference>
<dbReference type="AlphaFoldDB" id="A0A8K0T2I5"/>
<gene>
    <name evidence="2" type="ORF">B0I35DRAFT_424163</name>
</gene>
<accession>A0A8K0T2I5</accession>
<dbReference type="PANTHER" id="PTHR10622:SF10">
    <property type="entry name" value="HET DOMAIN-CONTAINING PROTEIN"/>
    <property type="match status" value="1"/>
</dbReference>
<proteinExistence type="predicted"/>
<dbReference type="OrthoDB" id="20872at2759"/>
<evidence type="ECO:0000259" key="1">
    <source>
        <dbReference type="Pfam" id="PF06985"/>
    </source>
</evidence>
<name>A0A8K0T2I5_9HYPO</name>
<evidence type="ECO:0000313" key="2">
    <source>
        <dbReference type="EMBL" id="KAH7324433.1"/>
    </source>
</evidence>